<proteinExistence type="predicted"/>
<sequence length="238" mass="25381">MAVAERGVNNRTCCNLGITMQLFLSIGIGGHSTILLGGGLFSLVTDPAMIPGAVSRSKGLVPIEIPLGLIPRLMTKGESAWRKVKIGGSRKNSLMGYSEGSKGSSAQLPTPPEIALLEPSQDWPLVDTHHLSPLGRNPCDGSKVVSNILRIPREIDCCHCALVVKGARTALKYCSMSQRSSSLGISNPVEWLWFRDSSLESPGETFGSRTGNLSPQQAPQFDPVRHALDIATGIVEAP</sequence>
<name>A0ABS8STD3_DATST</name>
<organism evidence="1 2">
    <name type="scientific">Datura stramonium</name>
    <name type="common">Jimsonweed</name>
    <name type="synonym">Common thornapple</name>
    <dbReference type="NCBI Taxonomy" id="4076"/>
    <lineage>
        <taxon>Eukaryota</taxon>
        <taxon>Viridiplantae</taxon>
        <taxon>Streptophyta</taxon>
        <taxon>Embryophyta</taxon>
        <taxon>Tracheophyta</taxon>
        <taxon>Spermatophyta</taxon>
        <taxon>Magnoliopsida</taxon>
        <taxon>eudicotyledons</taxon>
        <taxon>Gunneridae</taxon>
        <taxon>Pentapetalae</taxon>
        <taxon>asterids</taxon>
        <taxon>lamiids</taxon>
        <taxon>Solanales</taxon>
        <taxon>Solanaceae</taxon>
        <taxon>Solanoideae</taxon>
        <taxon>Datureae</taxon>
        <taxon>Datura</taxon>
    </lineage>
</organism>
<accession>A0ABS8STD3</accession>
<protein>
    <submittedName>
        <fullName evidence="1">Uncharacterized protein</fullName>
    </submittedName>
</protein>
<evidence type="ECO:0000313" key="1">
    <source>
        <dbReference type="EMBL" id="MCD7462088.1"/>
    </source>
</evidence>
<comment type="caution">
    <text evidence="1">The sequence shown here is derived from an EMBL/GenBank/DDBJ whole genome shotgun (WGS) entry which is preliminary data.</text>
</comment>
<gene>
    <name evidence="1" type="ORF">HAX54_047739</name>
</gene>
<keyword evidence="2" id="KW-1185">Reference proteome</keyword>
<dbReference type="Proteomes" id="UP000823775">
    <property type="component" value="Unassembled WGS sequence"/>
</dbReference>
<dbReference type="EMBL" id="JACEIK010000778">
    <property type="protein sequence ID" value="MCD7462088.1"/>
    <property type="molecule type" value="Genomic_DNA"/>
</dbReference>
<reference evidence="1 2" key="1">
    <citation type="journal article" date="2021" name="BMC Genomics">
        <title>Datura genome reveals duplications of psychoactive alkaloid biosynthetic genes and high mutation rate following tissue culture.</title>
        <authorList>
            <person name="Rajewski A."/>
            <person name="Carter-House D."/>
            <person name="Stajich J."/>
            <person name="Litt A."/>
        </authorList>
    </citation>
    <scope>NUCLEOTIDE SEQUENCE [LARGE SCALE GENOMIC DNA]</scope>
    <source>
        <strain evidence="1">AR-01</strain>
    </source>
</reference>
<evidence type="ECO:0000313" key="2">
    <source>
        <dbReference type="Proteomes" id="UP000823775"/>
    </source>
</evidence>